<dbReference type="GO" id="GO:0004140">
    <property type="term" value="F:dephospho-CoA kinase activity"/>
    <property type="evidence" value="ECO:0007669"/>
    <property type="project" value="UniProtKB-UniRule"/>
</dbReference>
<keyword evidence="2 5" id="KW-0547">Nucleotide-binding</keyword>
<comment type="catalytic activity">
    <reaction evidence="5">
        <text>3'-dephospho-CoA + ATP = ADP + CoA + H(+)</text>
        <dbReference type="Rhea" id="RHEA:18245"/>
        <dbReference type="ChEBI" id="CHEBI:15378"/>
        <dbReference type="ChEBI" id="CHEBI:30616"/>
        <dbReference type="ChEBI" id="CHEBI:57287"/>
        <dbReference type="ChEBI" id="CHEBI:57328"/>
        <dbReference type="ChEBI" id="CHEBI:456216"/>
        <dbReference type="EC" id="2.7.1.24"/>
    </reaction>
</comment>
<dbReference type="NCBIfam" id="TIGR00152">
    <property type="entry name" value="dephospho-CoA kinase"/>
    <property type="match status" value="1"/>
</dbReference>
<comment type="function">
    <text evidence="5">Catalyzes the phosphorylation of the 3'-hydroxyl group of dephosphocoenzyme A to form coenzyme A.</text>
</comment>
<reference evidence="7 8" key="1">
    <citation type="submission" date="2016-10" db="EMBL/GenBank/DDBJ databases">
        <authorList>
            <person name="de Groot N.N."/>
        </authorList>
    </citation>
    <scope>NUCLEOTIDE SEQUENCE [LARGE SCALE GENOMIC DNA]</scope>
    <source>
        <strain evidence="7 8">DSM 23581</strain>
    </source>
</reference>
<comment type="similarity">
    <text evidence="1 5">Belongs to the CoaE family.</text>
</comment>
<evidence type="ECO:0000256" key="3">
    <source>
        <dbReference type="ARBA" id="ARBA00022840"/>
    </source>
</evidence>
<dbReference type="AlphaFoldDB" id="A0A1H3XBX8"/>
<dbReference type="HAMAP" id="MF_00376">
    <property type="entry name" value="Dephospho_CoA_kinase"/>
    <property type="match status" value="1"/>
</dbReference>
<keyword evidence="4 5" id="KW-0173">Coenzyme A biosynthesis</keyword>
<dbReference type="Pfam" id="PF01121">
    <property type="entry name" value="CoaE"/>
    <property type="match status" value="1"/>
</dbReference>
<gene>
    <name evidence="5" type="primary">coaE</name>
    <name evidence="7" type="ORF">SAMN05421540_102316</name>
</gene>
<proteinExistence type="inferred from homology"/>
<dbReference type="STRING" id="908615.SAMN05421540_102316"/>
<dbReference type="GO" id="GO:0005524">
    <property type="term" value="F:ATP binding"/>
    <property type="evidence" value="ECO:0007669"/>
    <property type="project" value="UniProtKB-UniRule"/>
</dbReference>
<dbReference type="GO" id="GO:0005737">
    <property type="term" value="C:cytoplasm"/>
    <property type="evidence" value="ECO:0007669"/>
    <property type="project" value="UniProtKB-SubCell"/>
</dbReference>
<dbReference type="EMBL" id="FNQF01000002">
    <property type="protein sequence ID" value="SDZ96839.1"/>
    <property type="molecule type" value="Genomic_DNA"/>
</dbReference>
<dbReference type="PROSITE" id="PS51219">
    <property type="entry name" value="DPCK"/>
    <property type="match status" value="1"/>
</dbReference>
<protein>
    <recommendedName>
        <fullName evidence="5 6">Dephospho-CoA kinase</fullName>
        <ecNumber evidence="5 6">2.7.1.24</ecNumber>
    </recommendedName>
    <alternativeName>
        <fullName evidence="5">Dephosphocoenzyme A kinase</fullName>
    </alternativeName>
</protein>
<keyword evidence="5" id="KW-0808">Transferase</keyword>
<dbReference type="InterPro" id="IPR001977">
    <property type="entry name" value="Depp_CoAkinase"/>
</dbReference>
<dbReference type="EC" id="2.7.1.24" evidence="5 6"/>
<evidence type="ECO:0000256" key="2">
    <source>
        <dbReference type="ARBA" id="ARBA00022741"/>
    </source>
</evidence>
<keyword evidence="5" id="KW-0963">Cytoplasm</keyword>
<dbReference type="PANTHER" id="PTHR10695">
    <property type="entry name" value="DEPHOSPHO-COA KINASE-RELATED"/>
    <property type="match status" value="1"/>
</dbReference>
<comment type="subcellular location">
    <subcellularLocation>
        <location evidence="5">Cytoplasm</location>
    </subcellularLocation>
</comment>
<dbReference type="CDD" id="cd02022">
    <property type="entry name" value="DPCK"/>
    <property type="match status" value="1"/>
</dbReference>
<keyword evidence="3 5" id="KW-0067">ATP-binding</keyword>
<dbReference type="RefSeq" id="WP_093239644.1">
    <property type="nucleotide sequence ID" value="NZ_FNQF01000002.1"/>
</dbReference>
<name>A0A1H3XBX8_9FLAO</name>
<dbReference type="Gene3D" id="3.40.50.300">
    <property type="entry name" value="P-loop containing nucleotide triphosphate hydrolases"/>
    <property type="match status" value="1"/>
</dbReference>
<evidence type="ECO:0000313" key="8">
    <source>
        <dbReference type="Proteomes" id="UP000198820"/>
    </source>
</evidence>
<organism evidence="7 8">
    <name type="scientific">Psychroflexus halocasei</name>
    <dbReference type="NCBI Taxonomy" id="908615"/>
    <lineage>
        <taxon>Bacteria</taxon>
        <taxon>Pseudomonadati</taxon>
        <taxon>Bacteroidota</taxon>
        <taxon>Flavobacteriia</taxon>
        <taxon>Flavobacteriales</taxon>
        <taxon>Flavobacteriaceae</taxon>
        <taxon>Psychroflexus</taxon>
    </lineage>
</organism>
<evidence type="ECO:0000256" key="4">
    <source>
        <dbReference type="ARBA" id="ARBA00022993"/>
    </source>
</evidence>
<evidence type="ECO:0000256" key="1">
    <source>
        <dbReference type="ARBA" id="ARBA00009018"/>
    </source>
</evidence>
<sequence>MKKIGLTGGIGSGKSTVAALFKEKGVPVFIADVEAKKLFEEEEVVNEIKECFGSSVISKNSIDRKALGQIVFSDSEELKKLNNIIHPKVHQAFENWFSQQKSPYIIYEAAIIFEHNRQSFFDKTLLVTAPKALRIERVMKRDSVTEDEVLKRMNNQWPELRKKELADYTLDNVKIDKTKHQVNKYDKIFRGI</sequence>
<comment type="pathway">
    <text evidence="5">Cofactor biosynthesis; coenzyme A biosynthesis; CoA from (R)-pantothenate: step 5/5.</text>
</comment>
<dbReference type="SUPFAM" id="SSF52540">
    <property type="entry name" value="P-loop containing nucleoside triphosphate hydrolases"/>
    <property type="match status" value="1"/>
</dbReference>
<keyword evidence="8" id="KW-1185">Reference proteome</keyword>
<accession>A0A1H3XBX8</accession>
<dbReference type="PANTHER" id="PTHR10695:SF46">
    <property type="entry name" value="BIFUNCTIONAL COENZYME A SYNTHASE-RELATED"/>
    <property type="match status" value="1"/>
</dbReference>
<dbReference type="InterPro" id="IPR027417">
    <property type="entry name" value="P-loop_NTPase"/>
</dbReference>
<dbReference type="GO" id="GO:0015937">
    <property type="term" value="P:coenzyme A biosynthetic process"/>
    <property type="evidence" value="ECO:0007669"/>
    <property type="project" value="UniProtKB-UniRule"/>
</dbReference>
<dbReference type="UniPathway" id="UPA00241">
    <property type="reaction ID" value="UER00356"/>
</dbReference>
<feature type="binding site" evidence="5">
    <location>
        <begin position="11"/>
        <end position="16"/>
    </location>
    <ligand>
        <name>ATP</name>
        <dbReference type="ChEBI" id="CHEBI:30616"/>
    </ligand>
</feature>
<evidence type="ECO:0000256" key="6">
    <source>
        <dbReference type="NCBIfam" id="TIGR00152"/>
    </source>
</evidence>
<keyword evidence="5 7" id="KW-0418">Kinase</keyword>
<evidence type="ECO:0000313" key="7">
    <source>
        <dbReference type="EMBL" id="SDZ96839.1"/>
    </source>
</evidence>
<dbReference type="Proteomes" id="UP000198820">
    <property type="component" value="Unassembled WGS sequence"/>
</dbReference>
<evidence type="ECO:0000256" key="5">
    <source>
        <dbReference type="HAMAP-Rule" id="MF_00376"/>
    </source>
</evidence>